<sequence length="224" mass="24098">MNVVIVANAPSLRLDPYREMIAGADLVIAADGGANALVEAGFRPAIVIGDLDSLGATRLALLAADGVEVRRFPREKDETDLELALLHAVAIGATHIDILGALGGRWDHTFANVAMLAMPELQGRQVRLIDERQRLFLVRDQALLEGQRGDTLSLLPLTPTVCGITTRGLFYALDDATLHFERARGVSNILIDPPGFISLREGLLLVVQHDDCGAFQFAAGIEPC</sequence>
<dbReference type="GO" id="GO:0030975">
    <property type="term" value="F:thiamine binding"/>
    <property type="evidence" value="ECO:0007669"/>
    <property type="project" value="InterPro"/>
</dbReference>
<dbReference type="CDD" id="cd07995">
    <property type="entry name" value="TPK"/>
    <property type="match status" value="1"/>
</dbReference>
<evidence type="ECO:0000256" key="1">
    <source>
        <dbReference type="ARBA" id="ARBA00022679"/>
    </source>
</evidence>
<feature type="domain" description="Thiamin pyrophosphokinase thiamin-binding" evidence="6">
    <location>
        <begin position="146"/>
        <end position="205"/>
    </location>
</feature>
<keyword evidence="8" id="KW-1185">Reference proteome</keyword>
<dbReference type="GO" id="GO:0004788">
    <property type="term" value="F:thiamine diphosphokinase activity"/>
    <property type="evidence" value="ECO:0007669"/>
    <property type="project" value="UniProtKB-UniRule"/>
</dbReference>
<name>A7NQ10_ROSCS</name>
<gene>
    <name evidence="7" type="ordered locus">Rcas_3607</name>
</gene>
<dbReference type="RefSeq" id="WP_012122079.1">
    <property type="nucleotide sequence ID" value="NC_009767.1"/>
</dbReference>
<keyword evidence="1" id="KW-0808">Transferase</keyword>
<dbReference type="eggNOG" id="COG1564">
    <property type="taxonomic scope" value="Bacteria"/>
</dbReference>
<dbReference type="OrthoDB" id="9804377at2"/>
<keyword evidence="4" id="KW-0067">ATP-binding</keyword>
<dbReference type="SUPFAM" id="SSF63862">
    <property type="entry name" value="Thiamin pyrophosphokinase, substrate-binding domain"/>
    <property type="match status" value="1"/>
</dbReference>
<dbReference type="STRING" id="383372.Rcas_3607"/>
<dbReference type="SUPFAM" id="SSF63999">
    <property type="entry name" value="Thiamin pyrophosphokinase, catalytic domain"/>
    <property type="match status" value="1"/>
</dbReference>
<organism evidence="7 8">
    <name type="scientific">Roseiflexus castenholzii (strain DSM 13941 / HLO8)</name>
    <dbReference type="NCBI Taxonomy" id="383372"/>
    <lineage>
        <taxon>Bacteria</taxon>
        <taxon>Bacillati</taxon>
        <taxon>Chloroflexota</taxon>
        <taxon>Chloroflexia</taxon>
        <taxon>Chloroflexales</taxon>
        <taxon>Roseiflexineae</taxon>
        <taxon>Roseiflexaceae</taxon>
        <taxon>Roseiflexus</taxon>
    </lineage>
</organism>
<dbReference type="SMART" id="SM00983">
    <property type="entry name" value="TPK_B1_binding"/>
    <property type="match status" value="1"/>
</dbReference>
<dbReference type="GO" id="GO:0009229">
    <property type="term" value="P:thiamine diphosphate biosynthetic process"/>
    <property type="evidence" value="ECO:0007669"/>
    <property type="project" value="InterPro"/>
</dbReference>
<accession>A7NQ10</accession>
<dbReference type="GO" id="GO:0005524">
    <property type="term" value="F:ATP binding"/>
    <property type="evidence" value="ECO:0007669"/>
    <property type="project" value="UniProtKB-KW"/>
</dbReference>
<reference evidence="7 8" key="1">
    <citation type="submission" date="2007-08" db="EMBL/GenBank/DDBJ databases">
        <title>Complete sequence of Roseiflexus castenholzii DSM 13941.</title>
        <authorList>
            <consortium name="US DOE Joint Genome Institute"/>
            <person name="Copeland A."/>
            <person name="Lucas S."/>
            <person name="Lapidus A."/>
            <person name="Barry K."/>
            <person name="Glavina del Rio T."/>
            <person name="Dalin E."/>
            <person name="Tice H."/>
            <person name="Pitluck S."/>
            <person name="Thompson L.S."/>
            <person name="Brettin T."/>
            <person name="Bruce D."/>
            <person name="Detter J.C."/>
            <person name="Han C."/>
            <person name="Tapia R."/>
            <person name="Schmutz J."/>
            <person name="Larimer F."/>
            <person name="Land M."/>
            <person name="Hauser L."/>
            <person name="Kyrpides N."/>
            <person name="Mikhailova N."/>
            <person name="Bryant D.A."/>
            <person name="Hanada S."/>
            <person name="Tsukatani Y."/>
            <person name="Richardson P."/>
        </authorList>
    </citation>
    <scope>NUCLEOTIDE SEQUENCE [LARGE SCALE GENOMIC DNA]</scope>
    <source>
        <strain evidence="8">DSM 13941 / HLO8</strain>
    </source>
</reference>
<proteinExistence type="predicted"/>
<dbReference type="InterPro" id="IPR036371">
    <property type="entry name" value="TPK_B1-bd_sf"/>
</dbReference>
<keyword evidence="2" id="KW-0547">Nucleotide-binding</keyword>
<dbReference type="GO" id="GO:0006772">
    <property type="term" value="P:thiamine metabolic process"/>
    <property type="evidence" value="ECO:0007669"/>
    <property type="project" value="UniProtKB-UniRule"/>
</dbReference>
<keyword evidence="3 7" id="KW-0418">Kinase</keyword>
<dbReference type="KEGG" id="rca:Rcas_3607"/>
<dbReference type="Proteomes" id="UP000000263">
    <property type="component" value="Chromosome"/>
</dbReference>
<evidence type="ECO:0000256" key="2">
    <source>
        <dbReference type="ARBA" id="ARBA00022741"/>
    </source>
</evidence>
<dbReference type="InterPro" id="IPR006282">
    <property type="entry name" value="Thi_PPkinase"/>
</dbReference>
<evidence type="ECO:0000259" key="6">
    <source>
        <dbReference type="SMART" id="SM00983"/>
    </source>
</evidence>
<dbReference type="NCBIfam" id="TIGR01378">
    <property type="entry name" value="thi_PPkinase"/>
    <property type="match status" value="1"/>
</dbReference>
<dbReference type="Pfam" id="PF04265">
    <property type="entry name" value="TPK_B1_binding"/>
    <property type="match status" value="1"/>
</dbReference>
<dbReference type="Gene3D" id="3.40.50.10240">
    <property type="entry name" value="Thiamin pyrophosphokinase, catalytic domain"/>
    <property type="match status" value="1"/>
</dbReference>
<evidence type="ECO:0000313" key="8">
    <source>
        <dbReference type="Proteomes" id="UP000000263"/>
    </source>
</evidence>
<dbReference type="InterPro" id="IPR007371">
    <property type="entry name" value="TPK_catalytic"/>
</dbReference>
<evidence type="ECO:0000313" key="7">
    <source>
        <dbReference type="EMBL" id="ABU59656.1"/>
    </source>
</evidence>
<dbReference type="PANTHER" id="PTHR41299:SF1">
    <property type="entry name" value="THIAMINE PYROPHOSPHOKINASE"/>
    <property type="match status" value="1"/>
</dbReference>
<evidence type="ECO:0000256" key="5">
    <source>
        <dbReference type="NCBIfam" id="TIGR01378"/>
    </source>
</evidence>
<evidence type="ECO:0000256" key="4">
    <source>
        <dbReference type="ARBA" id="ARBA00022840"/>
    </source>
</evidence>
<protein>
    <recommendedName>
        <fullName evidence="5">Thiamine diphosphokinase</fullName>
        <ecNumber evidence="5">2.7.6.2</ecNumber>
    </recommendedName>
</protein>
<dbReference type="InterPro" id="IPR007373">
    <property type="entry name" value="Thiamin_PyroPKinase_B1-bd"/>
</dbReference>
<dbReference type="AlphaFoldDB" id="A7NQ10"/>
<dbReference type="InterPro" id="IPR053149">
    <property type="entry name" value="TPK"/>
</dbReference>
<evidence type="ECO:0000256" key="3">
    <source>
        <dbReference type="ARBA" id="ARBA00022777"/>
    </source>
</evidence>
<dbReference type="GO" id="GO:0016301">
    <property type="term" value="F:kinase activity"/>
    <property type="evidence" value="ECO:0007669"/>
    <property type="project" value="UniProtKB-KW"/>
</dbReference>
<dbReference type="PANTHER" id="PTHR41299">
    <property type="entry name" value="THIAMINE PYROPHOSPHOKINASE"/>
    <property type="match status" value="1"/>
</dbReference>
<dbReference type="Pfam" id="PF04263">
    <property type="entry name" value="TPK_catalytic"/>
    <property type="match status" value="1"/>
</dbReference>
<dbReference type="EMBL" id="CP000804">
    <property type="protein sequence ID" value="ABU59656.1"/>
    <property type="molecule type" value="Genomic_DNA"/>
</dbReference>
<dbReference type="HOGENOM" id="CLU_044237_1_1_0"/>
<dbReference type="EC" id="2.7.6.2" evidence="5"/>
<dbReference type="InterPro" id="IPR036759">
    <property type="entry name" value="TPK_catalytic_sf"/>
</dbReference>